<sequence length="222" mass="26075">MSLFFLFIFFNSLFNFVSPYSIFVKISWRDNGENGENYYKRLAKEEDERFKLELNGDQFGNPRLTDINDTFHFENLNAGPFTLKITIYGLIKVSTDIGTIEEILENDTIIYIILRKDTTKYIKYIKVEGEEYFFENLIYLFNNLRVLIFIWPTSPAESKQKINSIMIKCKDTDNLNFAANFNSNVDDVEGSGQYKSTNYVKTLICPNGEYTLLVDYKVRKKY</sequence>
<evidence type="ECO:0000313" key="1">
    <source>
        <dbReference type="EMBL" id="CAK5123864.1"/>
    </source>
</evidence>
<accession>A0ACB1B9G5</accession>
<evidence type="ECO:0000313" key="2">
    <source>
        <dbReference type="Proteomes" id="UP001497535"/>
    </source>
</evidence>
<comment type="caution">
    <text evidence="1">The sequence shown here is derived from an EMBL/GenBank/DDBJ whole genome shotgun (WGS) entry which is preliminary data.</text>
</comment>
<name>A0ACB1B9G5_MELEN</name>
<protein>
    <submittedName>
        <fullName evidence="1">Uncharacterized protein</fullName>
    </submittedName>
</protein>
<reference evidence="1" key="1">
    <citation type="submission" date="2023-11" db="EMBL/GenBank/DDBJ databases">
        <authorList>
            <person name="Poullet M."/>
        </authorList>
    </citation>
    <scope>NUCLEOTIDE SEQUENCE</scope>
    <source>
        <strain evidence="1">E1834</strain>
    </source>
</reference>
<proteinExistence type="predicted"/>
<gene>
    <name evidence="1" type="ORF">MENTE1834_LOCUS47573</name>
</gene>
<organism evidence="1 2">
    <name type="scientific">Meloidogyne enterolobii</name>
    <name type="common">Root-knot nematode worm</name>
    <name type="synonym">Meloidogyne mayaguensis</name>
    <dbReference type="NCBI Taxonomy" id="390850"/>
    <lineage>
        <taxon>Eukaryota</taxon>
        <taxon>Metazoa</taxon>
        <taxon>Ecdysozoa</taxon>
        <taxon>Nematoda</taxon>
        <taxon>Chromadorea</taxon>
        <taxon>Rhabditida</taxon>
        <taxon>Tylenchina</taxon>
        <taxon>Tylenchomorpha</taxon>
        <taxon>Tylenchoidea</taxon>
        <taxon>Meloidogynidae</taxon>
        <taxon>Meloidogyninae</taxon>
        <taxon>Meloidogyne</taxon>
    </lineage>
</organism>
<keyword evidence="2" id="KW-1185">Reference proteome</keyword>
<dbReference type="EMBL" id="CAVMJV010000196">
    <property type="protein sequence ID" value="CAK5123864.1"/>
    <property type="molecule type" value="Genomic_DNA"/>
</dbReference>
<dbReference type="Proteomes" id="UP001497535">
    <property type="component" value="Unassembled WGS sequence"/>
</dbReference>